<keyword evidence="9" id="KW-0472">Membrane</keyword>
<dbReference type="Gene3D" id="3.40.630.10">
    <property type="entry name" value="Zn peptidases"/>
    <property type="match status" value="1"/>
</dbReference>
<comment type="similarity">
    <text evidence="3 8">Belongs to the peptidase M17 family.</text>
</comment>
<comment type="cofactor">
    <cofactor evidence="8">
        <name>Mn(2+)</name>
        <dbReference type="ChEBI" id="CHEBI:29035"/>
    </cofactor>
    <text evidence="8">Binds 2 manganese ions per subunit.</text>
</comment>
<evidence type="ECO:0000259" key="10">
    <source>
        <dbReference type="Pfam" id="PF00883"/>
    </source>
</evidence>
<keyword evidence="13" id="KW-1185">Reference proteome</keyword>
<dbReference type="Pfam" id="PF00883">
    <property type="entry name" value="Peptidase_M17"/>
    <property type="match status" value="1"/>
</dbReference>
<feature type="binding site" evidence="8">
    <location>
        <position position="895"/>
    </location>
    <ligand>
        <name>Mn(2+)</name>
        <dbReference type="ChEBI" id="CHEBI:29035"/>
        <label>1</label>
    </ligand>
</feature>
<keyword evidence="5 8" id="KW-0645">Protease</keyword>
<feature type="binding site" evidence="8">
    <location>
        <position position="972"/>
    </location>
    <ligand>
        <name>Mn(2+)</name>
        <dbReference type="ChEBI" id="CHEBI:29035"/>
        <label>1</label>
    </ligand>
</feature>
<comment type="subcellular location">
    <subcellularLocation>
        <location evidence="8">Cytoplasm</location>
    </subcellularLocation>
</comment>
<dbReference type="EC" id="3.4.11.1" evidence="8"/>
<dbReference type="CDD" id="cd00433">
    <property type="entry name" value="Peptidase_M17"/>
    <property type="match status" value="1"/>
</dbReference>
<dbReference type="NCBIfam" id="NF002073">
    <property type="entry name" value="PRK00913.1-2"/>
    <property type="match status" value="1"/>
</dbReference>
<keyword evidence="9" id="KW-0812">Transmembrane</keyword>
<feature type="binding site" evidence="8">
    <location>
        <position position="913"/>
    </location>
    <ligand>
        <name>Mn(2+)</name>
        <dbReference type="ChEBI" id="CHEBI:29035"/>
        <label>2</label>
    </ligand>
</feature>
<organism evidence="12 13">
    <name type="scientific">Tumebacillus avium</name>
    <dbReference type="NCBI Taxonomy" id="1903704"/>
    <lineage>
        <taxon>Bacteria</taxon>
        <taxon>Bacillati</taxon>
        <taxon>Bacillota</taxon>
        <taxon>Bacilli</taxon>
        <taxon>Bacillales</taxon>
        <taxon>Alicyclobacillaceae</taxon>
        <taxon>Tumebacillus</taxon>
    </lineage>
</organism>
<dbReference type="SUPFAM" id="SSF52949">
    <property type="entry name" value="Macro domain-like"/>
    <property type="match status" value="1"/>
</dbReference>
<feature type="active site" evidence="8">
    <location>
        <position position="902"/>
    </location>
</feature>
<dbReference type="GO" id="GO:0030145">
    <property type="term" value="F:manganese ion binding"/>
    <property type="evidence" value="ECO:0007669"/>
    <property type="project" value="UniProtKB-UniRule"/>
</dbReference>
<keyword evidence="9" id="KW-1133">Transmembrane helix</keyword>
<dbReference type="GO" id="GO:0005737">
    <property type="term" value="C:cytoplasm"/>
    <property type="evidence" value="ECO:0007669"/>
    <property type="project" value="UniProtKB-SubCell"/>
</dbReference>
<accession>A0A1Y0IN56</accession>
<feature type="binding site" evidence="8">
    <location>
        <position position="974"/>
    </location>
    <ligand>
        <name>Mn(2+)</name>
        <dbReference type="ChEBI" id="CHEBI:29035"/>
        <label>2</label>
    </ligand>
</feature>
<dbReference type="InterPro" id="IPR000819">
    <property type="entry name" value="Peptidase_M17_C"/>
</dbReference>
<feature type="binding site" evidence="8">
    <location>
        <position position="895"/>
    </location>
    <ligand>
        <name>Mn(2+)</name>
        <dbReference type="ChEBI" id="CHEBI:29035"/>
        <label>2</label>
    </ligand>
</feature>
<name>A0A1Y0IN56_9BACL</name>
<feature type="domain" description="Peptidase M17 leucyl aminopeptidase N-terminal" evidence="11">
    <location>
        <begin position="659"/>
        <end position="775"/>
    </location>
</feature>
<feature type="binding site" evidence="8">
    <location>
        <position position="974"/>
    </location>
    <ligand>
        <name>Mn(2+)</name>
        <dbReference type="ChEBI" id="CHEBI:29035"/>
        <label>1</label>
    </ligand>
</feature>
<dbReference type="PANTHER" id="PTHR11963:SF23">
    <property type="entry name" value="CYTOSOL AMINOPEPTIDASE"/>
    <property type="match status" value="1"/>
</dbReference>
<evidence type="ECO:0000256" key="6">
    <source>
        <dbReference type="ARBA" id="ARBA00022801"/>
    </source>
</evidence>
<evidence type="ECO:0000256" key="1">
    <source>
        <dbReference type="ARBA" id="ARBA00000135"/>
    </source>
</evidence>
<feature type="active site" evidence="8">
    <location>
        <position position="976"/>
    </location>
</feature>
<evidence type="ECO:0000259" key="11">
    <source>
        <dbReference type="Pfam" id="PF02789"/>
    </source>
</evidence>
<keyword evidence="8" id="KW-0479">Metal-binding</keyword>
<dbReference type="GO" id="GO:0070006">
    <property type="term" value="F:metalloaminopeptidase activity"/>
    <property type="evidence" value="ECO:0007669"/>
    <property type="project" value="InterPro"/>
</dbReference>
<dbReference type="AlphaFoldDB" id="A0A1Y0IN56"/>
<evidence type="ECO:0000313" key="13">
    <source>
        <dbReference type="Proteomes" id="UP000195437"/>
    </source>
</evidence>
<dbReference type="PANTHER" id="PTHR11963">
    <property type="entry name" value="LEUCINE AMINOPEPTIDASE-RELATED"/>
    <property type="match status" value="1"/>
</dbReference>
<keyword evidence="8" id="KW-0963">Cytoplasm</keyword>
<dbReference type="InterPro" id="IPR011356">
    <property type="entry name" value="Leucine_aapep/pepB"/>
</dbReference>
<evidence type="ECO:0000313" key="12">
    <source>
        <dbReference type="EMBL" id="ARU61680.1"/>
    </source>
</evidence>
<dbReference type="Pfam" id="PF02789">
    <property type="entry name" value="Peptidase_M17_N"/>
    <property type="match status" value="1"/>
</dbReference>
<evidence type="ECO:0000256" key="3">
    <source>
        <dbReference type="ARBA" id="ARBA00009528"/>
    </source>
</evidence>
<evidence type="ECO:0000256" key="4">
    <source>
        <dbReference type="ARBA" id="ARBA00022438"/>
    </source>
</evidence>
<dbReference type="Gene3D" id="3.40.220.10">
    <property type="entry name" value="Leucine Aminopeptidase, subunit E, domain 1"/>
    <property type="match status" value="1"/>
</dbReference>
<sequence>MSKITPNTQRYLVGVLALVLFLLELISWLDTFPANSFVNASGKGLSEVRIYLNDLFFKVAPLFITITTASSTLIINRYAGTFFKIILEEMRRMFFYLFPFMIFHIGVVYFSPKGTVTSGEVTYETQHYLLFLFDTVFFIYSYFVVLFLGLKIFRYSLPEKMTEYFVDKINEVSDDLVNYIYSLSFLRQFGELEIKDSEKYIKTMDYILTENLGWFTNLSFNAVKSKDYTTVSNNIIHVKKTLVKLYTQAQQKETELIDEFSTFNLTGFADGIEYYQKASNDSLEDARKKISEVYVETYEVGIINKEFFVCKEIIQSLYSIIKENEMNYTLTKGVLEVLSKLFEVTVSYGYNKYADELCDMIIARLLDLHSDRFNYATDYFSLYSNMINTSIKYKDESSLVNTLALIKNALVKTSAKRTYNTAMVLIKKEAIFALRKKSMDCFAQLIKFLVTERFDLHILNEVFSLEYLHQGIEIKGIDNSLQVDELEGLIESLESSHLYDEDHDYYFRLKFYTIWYSYYRLQSIISPNRVVDREVKLIGSVSYEYLRTLLLDLDTHITNWEKLFVLQSRKYLLNTVLGLLQEKDELDFINDNLRHNWDAKLQDLAIQKLNMKNNRIRGEEMDELQSQNEVSNKYKGDLIVNITVHKHTDLHTVAADSLVVFYGETNELPAGLAALNEVLGGELQALFADGEATGKVNDVTHVRANGRLAAKHLYLVGLGKAGDLNAEVIRKAAGTVARSVRGESVAVSAYASEYAGAITEGMLMGRYVYHNHKSEAEADQRFTTLTVLADEDVQAAVEAARVDAEAVNLARDLTNMPANLLDPVIFADKSVELGTAAGLEVEVLDEVKLQELGLNLLWSVGKGSEIPPRLVVLRYNGAPDSKEVLGLVGKGVTFDTGGYIIKPENGMGDMKTDMGGAACVLGAMRAIAERGLKLNAIGILVLAENMVSGSAFKPGDVAVAFNGKTVEMIDTDCEGRLVLADGIAYVKHLGATKIVDTATLTGAVTVVLGNEAASLYGNDDAWVEEVKQAGAEAGERLFPLPNYPEYQKLIESSIADYINYSYRNAASIAGGVFLAAFADGVPFVHIDMANVSKAKKTNGYIVEEATGFSTRSLIKVAERLAK</sequence>
<feature type="binding site" evidence="8">
    <location>
        <position position="890"/>
    </location>
    <ligand>
        <name>Mn(2+)</name>
        <dbReference type="ChEBI" id="CHEBI:29035"/>
        <label>2</label>
    </ligand>
</feature>
<dbReference type="HAMAP" id="MF_00181">
    <property type="entry name" value="Cytosol_peptidase_M17"/>
    <property type="match status" value="1"/>
</dbReference>
<proteinExistence type="inferred from homology"/>
<comment type="catalytic activity">
    <reaction evidence="2 8">
        <text>Release of an N-terminal amino acid, preferentially leucine, but not glutamic or aspartic acids.</text>
        <dbReference type="EC" id="3.4.11.10"/>
    </reaction>
</comment>
<evidence type="ECO:0000256" key="8">
    <source>
        <dbReference type="HAMAP-Rule" id="MF_00181"/>
    </source>
</evidence>
<comment type="function">
    <text evidence="7 8">Presumably involved in the processing and regular turnover of intracellular proteins. Catalyzes the removal of unsubstituted N-terminal amino acids from various peptides.</text>
</comment>
<dbReference type="InterPro" id="IPR043472">
    <property type="entry name" value="Macro_dom-like"/>
</dbReference>
<evidence type="ECO:0000256" key="9">
    <source>
        <dbReference type="SAM" id="Phobius"/>
    </source>
</evidence>
<evidence type="ECO:0000256" key="5">
    <source>
        <dbReference type="ARBA" id="ARBA00022670"/>
    </source>
</evidence>
<dbReference type="EMBL" id="CP021434">
    <property type="protein sequence ID" value="ARU61680.1"/>
    <property type="molecule type" value="Genomic_DNA"/>
</dbReference>
<dbReference type="KEGG" id="tum:CBW65_12110"/>
<keyword evidence="8" id="KW-0464">Manganese</keyword>
<gene>
    <name evidence="8" type="primary">pepA</name>
    <name evidence="12" type="ORF">CBW65_12110</name>
</gene>
<dbReference type="SUPFAM" id="SSF53187">
    <property type="entry name" value="Zn-dependent exopeptidases"/>
    <property type="match status" value="1"/>
</dbReference>
<keyword evidence="4 8" id="KW-0031">Aminopeptidase</keyword>
<dbReference type="GO" id="GO:0006508">
    <property type="term" value="P:proteolysis"/>
    <property type="evidence" value="ECO:0007669"/>
    <property type="project" value="UniProtKB-KW"/>
</dbReference>
<dbReference type="InterPro" id="IPR023042">
    <property type="entry name" value="Peptidase_M17_leu_NH2_pept"/>
</dbReference>
<dbReference type="InterPro" id="IPR008283">
    <property type="entry name" value="Peptidase_M17_N"/>
</dbReference>
<feature type="transmembrane region" description="Helical" evidence="9">
    <location>
        <begin position="131"/>
        <end position="153"/>
    </location>
</feature>
<dbReference type="PRINTS" id="PR00481">
    <property type="entry name" value="LAMNOPPTDASE"/>
</dbReference>
<evidence type="ECO:0000256" key="7">
    <source>
        <dbReference type="ARBA" id="ARBA00049972"/>
    </source>
</evidence>
<keyword evidence="6 8" id="KW-0378">Hydrolase</keyword>
<feature type="transmembrane region" description="Helical" evidence="9">
    <location>
        <begin position="94"/>
        <end position="111"/>
    </location>
</feature>
<feature type="domain" description="Cytosol aminopeptidase" evidence="10">
    <location>
        <begin position="808"/>
        <end position="1114"/>
    </location>
</feature>
<dbReference type="Proteomes" id="UP000195437">
    <property type="component" value="Chromosome"/>
</dbReference>
<dbReference type="EC" id="3.4.11.10" evidence="8"/>
<protein>
    <recommendedName>
        <fullName evidence="8">Probable cytosol aminopeptidase</fullName>
        <ecNumber evidence="8">3.4.11.1</ecNumber>
    </recommendedName>
    <alternativeName>
        <fullName evidence="8">Leucine aminopeptidase</fullName>
        <shortName evidence="8">LAP</shortName>
        <ecNumber evidence="8">3.4.11.10</ecNumber>
    </alternativeName>
    <alternativeName>
        <fullName evidence="8">Leucyl aminopeptidase</fullName>
    </alternativeName>
</protein>
<evidence type="ECO:0000256" key="2">
    <source>
        <dbReference type="ARBA" id="ARBA00000967"/>
    </source>
</evidence>
<reference evidence="13" key="1">
    <citation type="submission" date="2017-05" db="EMBL/GenBank/DDBJ databases">
        <authorList>
            <person name="Sung H."/>
        </authorList>
    </citation>
    <scope>NUCLEOTIDE SEQUENCE [LARGE SCALE GENOMIC DNA]</scope>
    <source>
        <strain evidence="13">AR23208</strain>
    </source>
</reference>
<comment type="catalytic activity">
    <reaction evidence="1 8">
        <text>Release of an N-terminal amino acid, Xaa-|-Yaa-, in which Xaa is preferably Leu, but may be other amino acids including Pro although not Arg or Lys, and Yaa may be Pro. Amino acid amides and methyl esters are also readily hydrolyzed, but rates on arylamides are exceedingly low.</text>
        <dbReference type="EC" id="3.4.11.1"/>
    </reaction>
</comment>